<feature type="chain" id="PRO_5038407518" evidence="4">
    <location>
        <begin position="22"/>
        <end position="170"/>
    </location>
</feature>
<organism evidence="5 6">
    <name type="scientific">Candidatus Tidjanibacter faecipullorum</name>
    <dbReference type="NCBI Taxonomy" id="2838766"/>
    <lineage>
        <taxon>Bacteria</taxon>
        <taxon>Pseudomonadati</taxon>
        <taxon>Bacteroidota</taxon>
        <taxon>Bacteroidia</taxon>
        <taxon>Bacteroidales</taxon>
        <taxon>Rikenellaceae</taxon>
        <taxon>Tidjanibacter</taxon>
    </lineage>
</organism>
<protein>
    <submittedName>
        <fullName evidence="5">OmpH family outer membrane protein</fullName>
    </submittedName>
</protein>
<comment type="caution">
    <text evidence="5">The sequence shown here is derived from an EMBL/GenBank/DDBJ whole genome shotgun (WGS) entry which is preliminary data.</text>
</comment>
<dbReference type="GO" id="GO:0051082">
    <property type="term" value="F:unfolded protein binding"/>
    <property type="evidence" value="ECO:0007669"/>
    <property type="project" value="InterPro"/>
</dbReference>
<comment type="similarity">
    <text evidence="1">Belongs to the Skp family.</text>
</comment>
<name>A0A9D2DCE0_9BACT</name>
<evidence type="ECO:0000256" key="3">
    <source>
        <dbReference type="SAM" id="Coils"/>
    </source>
</evidence>
<dbReference type="EMBL" id="DXCC01000003">
    <property type="protein sequence ID" value="HIZ14441.1"/>
    <property type="molecule type" value="Genomic_DNA"/>
</dbReference>
<feature type="signal peptide" evidence="4">
    <location>
        <begin position="1"/>
        <end position="21"/>
    </location>
</feature>
<dbReference type="Proteomes" id="UP000824014">
    <property type="component" value="Unassembled WGS sequence"/>
</dbReference>
<keyword evidence="3" id="KW-0175">Coiled coil</keyword>
<proteinExistence type="inferred from homology"/>
<reference evidence="5" key="2">
    <citation type="submission" date="2021-04" db="EMBL/GenBank/DDBJ databases">
        <authorList>
            <person name="Gilroy R."/>
        </authorList>
    </citation>
    <scope>NUCLEOTIDE SEQUENCE</scope>
    <source>
        <strain evidence="5">ChiHjej11B10-19426</strain>
    </source>
</reference>
<reference evidence="5" key="1">
    <citation type="journal article" date="2021" name="PeerJ">
        <title>Extensive microbial diversity within the chicken gut microbiome revealed by metagenomics and culture.</title>
        <authorList>
            <person name="Gilroy R."/>
            <person name="Ravi A."/>
            <person name="Getino M."/>
            <person name="Pursley I."/>
            <person name="Horton D.L."/>
            <person name="Alikhan N.F."/>
            <person name="Baker D."/>
            <person name="Gharbi K."/>
            <person name="Hall N."/>
            <person name="Watson M."/>
            <person name="Adriaenssens E.M."/>
            <person name="Foster-Nyarko E."/>
            <person name="Jarju S."/>
            <person name="Secka A."/>
            <person name="Antonio M."/>
            <person name="Oren A."/>
            <person name="Chaudhuri R.R."/>
            <person name="La Ragione R."/>
            <person name="Hildebrand F."/>
            <person name="Pallen M.J."/>
        </authorList>
    </citation>
    <scope>NUCLEOTIDE SEQUENCE</scope>
    <source>
        <strain evidence="5">ChiHjej11B10-19426</strain>
    </source>
</reference>
<dbReference type="Gene3D" id="3.30.910.20">
    <property type="entry name" value="Skp domain"/>
    <property type="match status" value="1"/>
</dbReference>
<dbReference type="InterPro" id="IPR005632">
    <property type="entry name" value="Chaperone_Skp"/>
</dbReference>
<evidence type="ECO:0000256" key="1">
    <source>
        <dbReference type="ARBA" id="ARBA00009091"/>
    </source>
</evidence>
<dbReference type="AlphaFoldDB" id="A0A9D2DCE0"/>
<evidence type="ECO:0000313" key="6">
    <source>
        <dbReference type="Proteomes" id="UP000824014"/>
    </source>
</evidence>
<dbReference type="GO" id="GO:0005829">
    <property type="term" value="C:cytosol"/>
    <property type="evidence" value="ECO:0007669"/>
    <property type="project" value="TreeGrafter"/>
</dbReference>
<dbReference type="SUPFAM" id="SSF111384">
    <property type="entry name" value="OmpH-like"/>
    <property type="match status" value="1"/>
</dbReference>
<sequence>MKKILAIAACALLFAAGTASAQQPYMVVNTETIFKSMDDYNAAVKAIDEAAKQYQQNIDDAYGQLEEMYNTYMAQKASLSDSVRSQYEETILNNEKKITAYQEEIFGEKGKMAEMQTEQLEPLQKKVMETISKYAAEHQYGLVLDVATNPMVIYYTPEADKTQEIITLLK</sequence>
<evidence type="ECO:0000256" key="4">
    <source>
        <dbReference type="SAM" id="SignalP"/>
    </source>
</evidence>
<dbReference type="GO" id="GO:0050821">
    <property type="term" value="P:protein stabilization"/>
    <property type="evidence" value="ECO:0007669"/>
    <property type="project" value="TreeGrafter"/>
</dbReference>
<evidence type="ECO:0000313" key="5">
    <source>
        <dbReference type="EMBL" id="HIZ14441.1"/>
    </source>
</evidence>
<dbReference type="InterPro" id="IPR024930">
    <property type="entry name" value="Skp_dom_sf"/>
</dbReference>
<keyword evidence="2 4" id="KW-0732">Signal</keyword>
<accession>A0A9D2DCE0</accession>
<gene>
    <name evidence="5" type="ORF">H9816_00800</name>
</gene>
<dbReference type="Pfam" id="PF03938">
    <property type="entry name" value="OmpH"/>
    <property type="match status" value="1"/>
</dbReference>
<dbReference type="PANTHER" id="PTHR35089:SF1">
    <property type="entry name" value="CHAPERONE PROTEIN SKP"/>
    <property type="match status" value="1"/>
</dbReference>
<dbReference type="SMART" id="SM00935">
    <property type="entry name" value="OmpH"/>
    <property type="match status" value="1"/>
</dbReference>
<feature type="coiled-coil region" evidence="3">
    <location>
        <begin position="37"/>
        <end position="104"/>
    </location>
</feature>
<evidence type="ECO:0000256" key="2">
    <source>
        <dbReference type="ARBA" id="ARBA00022729"/>
    </source>
</evidence>
<dbReference type="PANTHER" id="PTHR35089">
    <property type="entry name" value="CHAPERONE PROTEIN SKP"/>
    <property type="match status" value="1"/>
</dbReference>